<dbReference type="SUPFAM" id="SSF49785">
    <property type="entry name" value="Galactose-binding domain-like"/>
    <property type="match status" value="1"/>
</dbReference>
<keyword evidence="4" id="KW-1185">Reference proteome</keyword>
<dbReference type="RefSeq" id="WP_152193368.1">
    <property type="nucleotide sequence ID" value="NZ_VUKD01000001.1"/>
</dbReference>
<feature type="domain" description="F5/8 type C" evidence="2">
    <location>
        <begin position="682"/>
        <end position="816"/>
    </location>
</feature>
<evidence type="ECO:0000256" key="1">
    <source>
        <dbReference type="SAM" id="SignalP"/>
    </source>
</evidence>
<feature type="signal peptide" evidence="1">
    <location>
        <begin position="1"/>
        <end position="26"/>
    </location>
</feature>
<dbReference type="InterPro" id="IPR025394">
    <property type="entry name" value="DUF4127"/>
</dbReference>
<accession>A0A6N7EDQ0</accession>
<dbReference type="PROSITE" id="PS50022">
    <property type="entry name" value="FA58C_3"/>
    <property type="match status" value="1"/>
</dbReference>
<evidence type="ECO:0000259" key="2">
    <source>
        <dbReference type="PROSITE" id="PS50022"/>
    </source>
</evidence>
<gene>
    <name evidence="3" type="ORF">GB881_00105</name>
</gene>
<dbReference type="Pfam" id="PF00754">
    <property type="entry name" value="F5_F8_type_C"/>
    <property type="match status" value="1"/>
</dbReference>
<dbReference type="EMBL" id="WHPC01000001">
    <property type="protein sequence ID" value="MPV35461.1"/>
    <property type="molecule type" value="Genomic_DNA"/>
</dbReference>
<dbReference type="OrthoDB" id="9789552at2"/>
<proteinExistence type="predicted"/>
<dbReference type="Gene3D" id="2.60.120.260">
    <property type="entry name" value="Galactose-binding domain-like"/>
    <property type="match status" value="1"/>
</dbReference>
<name>A0A6N7EDQ0_9MICO</name>
<protein>
    <submittedName>
        <fullName evidence="3">DUF4127 family protein</fullName>
    </submittedName>
</protein>
<reference evidence="3 4" key="1">
    <citation type="submission" date="2019-10" db="EMBL/GenBank/DDBJ databases">
        <title>Georgenia wutianyii sp. nov. and Georgenia yuyongxinii sp. nov. isolated from plateau pika (Ochotona curzoniae) in the Qinghai-Tibet plateau of China.</title>
        <authorList>
            <person name="Tian Z."/>
        </authorList>
    </citation>
    <scope>NUCLEOTIDE SEQUENCE [LARGE SCALE GENOMIC DNA]</scope>
    <source>
        <strain evidence="3 4">JCM 19765</strain>
    </source>
</reference>
<dbReference type="InterPro" id="IPR008979">
    <property type="entry name" value="Galactose-bd-like_sf"/>
</dbReference>
<dbReference type="AlphaFoldDB" id="A0A6N7EDQ0"/>
<dbReference type="Pfam" id="PF13552">
    <property type="entry name" value="DUF4127"/>
    <property type="match status" value="1"/>
</dbReference>
<sequence length="822" mass="88061">MRTLGTLVAGVSLVATTLLGAVPAAAGPADQAGPPDHAGPPRSLGEIAVVPIDDRPFPASTPISIAEAGGHTALAPPVGMLGEFFDYGDADGVGEWWQAAASEADGSVVAVSMLAYGGLMASRVCDTDLETARARLEVLEDVKAADPDHPVYAFDVIQRLTIAPTSSYPGMYSGEVRRWAELMDRVENLGHEDLRGEYEEVAASIPQEIKDDYLCARARNHEINKDMIRAAAAGTVDYLVLGQDDASEFGPHRAEKEALAALISELGVADRVKIYPGADTLGALLVAKHVVERLDVSPTVDVEWSRTPGEDWVAPYQDVPYAELVDAYVGTLGAERSDAPDADVLLMANTSGAGSLEPFVDRIHEAVARGRLVAVGDDAVAGMVDPELRDLLTPRIDVAELGAWSGWNVGISLSQSVVRAALTEASRTQPLLAGSPSTRGEPVLEARRQLLENAAAAHQELLFQELVHTDLYRHQVRDEVRRLAVDAGDDPQHFTVAFDEANELAVEQTRPLAQALFAEEFQGVPVRLGSDGRTEHSAVITDLGSLELGLSWPRYQELDVAPEIVLDRATQPASLVSAALLPWHREIRPEVSLDLAMSAVLRNDTGHEVDVRLSTTVPDGWTPAEPQVLTLAPFEVREVPVPVTTAVLAPEETQTVELVVEQERADGGAAVAPARASSTITAVWRNVALASAGASVAASGWWNQYAPERVIDGNTASTASRWITDAAGAHWLEVTLAGTEPVDTVQLYQYGNYELNDYTISALVDGDWQVVADVVGNTETAPVHQFDAVETTALRLDVTASRDSRVRLYEIEATCRTSTLCD</sequence>
<dbReference type="Proteomes" id="UP000437709">
    <property type="component" value="Unassembled WGS sequence"/>
</dbReference>
<evidence type="ECO:0000313" key="4">
    <source>
        <dbReference type="Proteomes" id="UP000437709"/>
    </source>
</evidence>
<comment type="caution">
    <text evidence="3">The sequence shown here is derived from an EMBL/GenBank/DDBJ whole genome shotgun (WGS) entry which is preliminary data.</text>
</comment>
<organism evidence="3 4">
    <name type="scientific">Georgenia subflava</name>
    <dbReference type="NCBI Taxonomy" id="1622177"/>
    <lineage>
        <taxon>Bacteria</taxon>
        <taxon>Bacillati</taxon>
        <taxon>Actinomycetota</taxon>
        <taxon>Actinomycetes</taxon>
        <taxon>Micrococcales</taxon>
        <taxon>Bogoriellaceae</taxon>
        <taxon>Georgenia</taxon>
    </lineage>
</organism>
<feature type="chain" id="PRO_5026999095" evidence="1">
    <location>
        <begin position="27"/>
        <end position="822"/>
    </location>
</feature>
<dbReference type="InterPro" id="IPR000421">
    <property type="entry name" value="FA58C"/>
</dbReference>
<evidence type="ECO:0000313" key="3">
    <source>
        <dbReference type="EMBL" id="MPV35461.1"/>
    </source>
</evidence>
<keyword evidence="1" id="KW-0732">Signal</keyword>